<evidence type="ECO:0000313" key="2">
    <source>
        <dbReference type="EMBL" id="HJC67674.1"/>
    </source>
</evidence>
<dbReference type="Proteomes" id="UP000823863">
    <property type="component" value="Unassembled WGS sequence"/>
</dbReference>
<feature type="compositionally biased region" description="Low complexity" evidence="1">
    <location>
        <begin position="46"/>
        <end position="66"/>
    </location>
</feature>
<gene>
    <name evidence="2" type="ORF">H9931_13340</name>
</gene>
<dbReference type="Gene3D" id="3.30.565.40">
    <property type="entry name" value="Fervidobacterium nodosum Rt17-B1 like"/>
    <property type="match status" value="1"/>
</dbReference>
<name>A0A9D2TF66_9FIRM</name>
<sequence length="274" mass="29587">MTTSQKVLIGAAAAAVIVGGVAIGLTVSRTPDKLDLSTIHTEAAEETTASSSETPETTPPETMESTEQTDASSSVTANLETYTSGKVTIQYPVVSNLEDQELQEKINELLKNNALSVIDANEIDTENDQLDIQCSVISVNRSRLTATYEGTLNVQGAAHPTNLFYSNTVSMTQAADLGFSDFTDAYTMAGYVLSDDVQFLNLTSEELSAVLEYRSSLSLETLTEIFEGADFPLNQAGEWPQSFSYEKQGMICFSMPVPHALGDYVIVSYDPVTK</sequence>
<feature type="region of interest" description="Disordered" evidence="1">
    <location>
        <begin position="42"/>
        <end position="76"/>
    </location>
</feature>
<dbReference type="EMBL" id="DWWB01000077">
    <property type="protein sequence ID" value="HJC67674.1"/>
    <property type="molecule type" value="Genomic_DNA"/>
</dbReference>
<reference evidence="2" key="1">
    <citation type="journal article" date="2021" name="PeerJ">
        <title>Extensive microbial diversity within the chicken gut microbiome revealed by metagenomics and culture.</title>
        <authorList>
            <person name="Gilroy R."/>
            <person name="Ravi A."/>
            <person name="Getino M."/>
            <person name="Pursley I."/>
            <person name="Horton D.L."/>
            <person name="Alikhan N.F."/>
            <person name="Baker D."/>
            <person name="Gharbi K."/>
            <person name="Hall N."/>
            <person name="Watson M."/>
            <person name="Adriaenssens E.M."/>
            <person name="Foster-Nyarko E."/>
            <person name="Jarju S."/>
            <person name="Secka A."/>
            <person name="Antonio M."/>
            <person name="Oren A."/>
            <person name="Chaudhuri R.R."/>
            <person name="La Ragione R."/>
            <person name="Hildebrand F."/>
            <person name="Pallen M.J."/>
        </authorList>
    </citation>
    <scope>NUCLEOTIDE SEQUENCE</scope>
    <source>
        <strain evidence="2">CHK198-12963</strain>
    </source>
</reference>
<evidence type="ECO:0000256" key="1">
    <source>
        <dbReference type="SAM" id="MobiDB-lite"/>
    </source>
</evidence>
<accession>A0A9D2TF66</accession>
<evidence type="ECO:0000313" key="3">
    <source>
        <dbReference type="Proteomes" id="UP000823863"/>
    </source>
</evidence>
<proteinExistence type="predicted"/>
<reference evidence="2" key="2">
    <citation type="submission" date="2021-04" db="EMBL/GenBank/DDBJ databases">
        <authorList>
            <person name="Gilroy R."/>
        </authorList>
    </citation>
    <scope>NUCLEOTIDE SEQUENCE</scope>
    <source>
        <strain evidence="2">CHK198-12963</strain>
    </source>
</reference>
<dbReference type="AlphaFoldDB" id="A0A9D2TF66"/>
<comment type="caution">
    <text evidence="2">The sequence shown here is derived from an EMBL/GenBank/DDBJ whole genome shotgun (WGS) entry which is preliminary data.</text>
</comment>
<protein>
    <submittedName>
        <fullName evidence="2">DUF4163 domain-containing protein</fullName>
    </submittedName>
</protein>
<organism evidence="2 3">
    <name type="scientific">Candidatus Enterocloster excrementigallinarum</name>
    <dbReference type="NCBI Taxonomy" id="2838558"/>
    <lineage>
        <taxon>Bacteria</taxon>
        <taxon>Bacillati</taxon>
        <taxon>Bacillota</taxon>
        <taxon>Clostridia</taxon>
        <taxon>Lachnospirales</taxon>
        <taxon>Lachnospiraceae</taxon>
        <taxon>Enterocloster</taxon>
    </lineage>
</organism>